<feature type="compositionally biased region" description="Basic and acidic residues" evidence="2">
    <location>
        <begin position="1760"/>
        <end position="1776"/>
    </location>
</feature>
<evidence type="ECO:0000256" key="2">
    <source>
        <dbReference type="SAM" id="MobiDB-lite"/>
    </source>
</evidence>
<protein>
    <submittedName>
        <fullName evidence="3">Uncharacterized protein</fullName>
    </submittedName>
</protein>
<feature type="region of interest" description="Disordered" evidence="2">
    <location>
        <begin position="1001"/>
        <end position="1025"/>
    </location>
</feature>
<reference evidence="3 4" key="1">
    <citation type="journal article" date="2022" name="bioRxiv">
        <title>Genomics of Preaxostyla Flagellates Illuminates Evolutionary Transitions and the Path Towards Mitochondrial Loss.</title>
        <authorList>
            <person name="Novak L.V.F."/>
            <person name="Treitli S.C."/>
            <person name="Pyrih J."/>
            <person name="Halakuc P."/>
            <person name="Pipaliya S.V."/>
            <person name="Vacek V."/>
            <person name="Brzon O."/>
            <person name="Soukal P."/>
            <person name="Eme L."/>
            <person name="Dacks J.B."/>
            <person name="Karnkowska A."/>
            <person name="Elias M."/>
            <person name="Hampl V."/>
        </authorList>
    </citation>
    <scope>NUCLEOTIDE SEQUENCE [LARGE SCALE GENOMIC DNA]</scope>
    <source>
        <strain evidence="3">NAU3</strain>
        <tissue evidence="3">Gut</tissue>
    </source>
</reference>
<feature type="compositionally biased region" description="Low complexity" evidence="2">
    <location>
        <begin position="1609"/>
        <end position="1623"/>
    </location>
</feature>
<feature type="region of interest" description="Disordered" evidence="2">
    <location>
        <begin position="1539"/>
        <end position="1585"/>
    </location>
</feature>
<evidence type="ECO:0000313" key="3">
    <source>
        <dbReference type="EMBL" id="KAK2964182.1"/>
    </source>
</evidence>
<evidence type="ECO:0000256" key="1">
    <source>
        <dbReference type="SAM" id="Coils"/>
    </source>
</evidence>
<feature type="region of interest" description="Disordered" evidence="2">
    <location>
        <begin position="1391"/>
        <end position="1425"/>
    </location>
</feature>
<accession>A0ABQ9YKA9</accession>
<dbReference type="Proteomes" id="UP001281761">
    <property type="component" value="Unassembled WGS sequence"/>
</dbReference>
<evidence type="ECO:0000313" key="4">
    <source>
        <dbReference type="Proteomes" id="UP001281761"/>
    </source>
</evidence>
<feature type="region of interest" description="Disordered" evidence="2">
    <location>
        <begin position="141"/>
        <end position="168"/>
    </location>
</feature>
<feature type="region of interest" description="Disordered" evidence="2">
    <location>
        <begin position="69"/>
        <end position="94"/>
    </location>
</feature>
<comment type="caution">
    <text evidence="3">The sequence shown here is derived from an EMBL/GenBank/DDBJ whole genome shotgun (WGS) entry which is preliminary data.</text>
</comment>
<proteinExistence type="predicted"/>
<feature type="region of interest" description="Disordered" evidence="2">
    <location>
        <begin position="368"/>
        <end position="490"/>
    </location>
</feature>
<feature type="compositionally biased region" description="Acidic residues" evidence="2">
    <location>
        <begin position="1788"/>
        <end position="1800"/>
    </location>
</feature>
<dbReference type="EMBL" id="JARBJD010000003">
    <property type="protein sequence ID" value="KAK2964182.1"/>
    <property type="molecule type" value="Genomic_DNA"/>
</dbReference>
<feature type="coiled-coil region" evidence="1">
    <location>
        <begin position="566"/>
        <end position="593"/>
    </location>
</feature>
<organism evidence="3 4">
    <name type="scientific">Blattamonas nauphoetae</name>
    <dbReference type="NCBI Taxonomy" id="2049346"/>
    <lineage>
        <taxon>Eukaryota</taxon>
        <taxon>Metamonada</taxon>
        <taxon>Preaxostyla</taxon>
        <taxon>Oxymonadida</taxon>
        <taxon>Blattamonas</taxon>
    </lineage>
</organism>
<name>A0ABQ9YKA9_9EUKA</name>
<feature type="region of interest" description="Disordered" evidence="2">
    <location>
        <begin position="1283"/>
        <end position="1318"/>
    </location>
</feature>
<feature type="compositionally biased region" description="Basic residues" evidence="2">
    <location>
        <begin position="450"/>
        <end position="465"/>
    </location>
</feature>
<feature type="region of interest" description="Disordered" evidence="2">
    <location>
        <begin position="1601"/>
        <end position="1658"/>
    </location>
</feature>
<sequence length="2049" mass="231211">MTLSSDSSSVADAFNTHNSISDHSKNRQTLLASYFSLLGVYHPADSTSKDHIPPSTYPLLTVEHEPPMETHEWDGVSDDQPDPDYGPHSPPDAYEVDELSRFGVSYAVIPFDTVNKLEILNLAVPSSFDWKEEYIRTLHQDSGRVSNTSHTPNQREPRTLSQSSETSQRERYHLHPFLSLTPNPSLDSMPTFRPNPFMNTINYRFSTNPISVEDPTHDSLEVISASESHQITSSVPIQTQLAIHYLDELQQNHREQHDHSIYITPLTDSLKKSIYDEIMIRMEDERELNDVAVFTLDSAYNALSKFVQSAQKLMDTQNGQLSTTQLSSLFDHFSPSHYVTIQEVYSIIKQTTVNDIVNERRGKSSWIPKNQIEEEKTQIETQPPPVVLENKETEKPQKIPEKVPEPSNSESDEPDNSSSSEHDANEQSDVDKEEIVGQILPTKREESTKRKTRRKRRRLTKRRRTSGPEKPRVREERPTPSEDRSSRHNHELTSLLSDNLALISENQHNSDRRVTRNTTRLSIVQPGGNQHTLFRGGAPAAYAQRKTFPIFTCLLVNPIHTGQTVMDRISEMLAHLHAERENLEVRYREMSRETFFSWVLESIHEVRRLIEKIDRKSRLRLIENQYLSTVLLPLSYNWLEKEILIRRCLVQEEQKLSSVFFSDFKQSHSLLPLPPTEPNTTHPFTNDPDLIQSPAGFNFLLSNGPFTSRQLPFRIYHAGIPTLHLFLLHSLRLLLITLFETGITSPVLFRFTRLFGIVTQQFLGIDWDSSLGSFPTLRAVLVNGQPQTNHTNTLLTINGSIFAFVHSLLVFTKHLISLCSVLCSQSIPDAEKTTNAASTVRGLSFSHTHQALNETVIGLFDPLPIPVPLHNQRVYSPRLVFTFDLLSSLFSLQTLPTHKTRPSKTREYNFSLTFKALLNTTYLALAAPTHITPSRQPCLPTLNPTISRFEAAFIRQFSPLVLLHVACFETHAEEVIISALSMLEDGRAFLLLQNTRLTIKQSHHQPQPLPQVQPLPPSHHPYPQNSLVQPDIDPSTTPLKSPTFTEKSLRALQLAEMLCPKQSQPSNDQPTFSAFMLLRTLHISTMAQSRKDPQPAKGQADCFYSTSLHRSGILSLSRFDTRSALKVSRLALSFYSSTLLPLATLHSRSVSLSTESTSLPNSDMRPLKPFISLHHFPLLQLSPLLSNTAVSLHRFLSRVVTISGYADPHPTSLYATSFKPPLVLPKVLNSSATFLPAHFVMWVEHSIRMKLASPFASFGTNVPFEKWGQPTLSQSQSLAASSQVILKDDDTESEASPAPSHTAAQKPKAPTRRSLGREQIDDDVHSLEWYDENGFSSLVRQIKLFLPAPTEKGQYQYTWVGDYRMRLPLVIDDSEPIGKVVKELLERNKQNASEGAKRWERKRESMRREETEEEEDKDDEKRQADTSNACELLLSRFYTDPPVSPVPPDPSLLEQTSPFWNLLFDTKFPAGRSPYRSFDNLPVRLQAIRNNQRTLQWVGERGVIWADRVFESIEPFLNNITAQRNRVCAQVLKDKAPLFKETRPNRRSRPVQLNQTITTIPTISSSSQPALSPTPDTQNEENENPLHLNPRLAFELRMLQGNPRKSRRSTSSSKTTTSNSSKTAKNEQNKSPKTTLSYDDPFLEQRGEAQRVSYPERSTLETKQINYNDEHVSDRARAATTLRKHDLVSTIRRMGSAQSDDELVVIKLPQSREANASAKQSAATKKKAKQAELQPISVQNPFSAQLCDIGSGAIRKRKEISRDESDSSYSEGRKSYEINMAGLSSDSSGDESEESAEWDESPMAVVDDKKGRTGNGKKDTKSTERNGKEEHRNGAEKNRKESKESASSRPSRRSSRNPNDDKASPHEPLSTPLTSSLQPKPKRIVSHPVTPPSSPPPFASPIKSTRPRRTIIPRITLSPSLPITRRPRKVSATTKTLHLPNPPVLFHSPGQFLGVSIVTGKGSFVFEYPSSRISTFSIKPNTTSLPSFLHSTLASYSRTFPIASSLTYAVSPTDMFLHFTPHTSEFFGSFEPIDPVVDSTSNRTSLQEL</sequence>
<feature type="compositionally biased region" description="Basic and acidic residues" evidence="2">
    <location>
        <begin position="1391"/>
        <end position="1410"/>
    </location>
</feature>
<feature type="compositionally biased region" description="Basic and acidic residues" evidence="2">
    <location>
        <begin position="420"/>
        <end position="435"/>
    </location>
</feature>
<feature type="compositionally biased region" description="Basic and acidic residues" evidence="2">
    <location>
        <begin position="1806"/>
        <end position="1846"/>
    </location>
</feature>
<keyword evidence="1" id="KW-0175">Coiled coil</keyword>
<feature type="compositionally biased region" description="Pro residues" evidence="2">
    <location>
        <begin position="1889"/>
        <end position="1899"/>
    </location>
</feature>
<feature type="compositionally biased region" description="Low complexity" evidence="2">
    <location>
        <begin position="1555"/>
        <end position="1569"/>
    </location>
</feature>
<feature type="compositionally biased region" description="Pro residues" evidence="2">
    <location>
        <begin position="1007"/>
        <end position="1020"/>
    </location>
</feature>
<feature type="region of interest" description="Disordered" evidence="2">
    <location>
        <begin position="1758"/>
        <end position="1906"/>
    </location>
</feature>
<gene>
    <name evidence="3" type="ORF">BLNAU_713</name>
</gene>
<feature type="compositionally biased region" description="Basic and acidic residues" evidence="2">
    <location>
        <begin position="466"/>
        <end position="490"/>
    </location>
</feature>
<keyword evidence="4" id="KW-1185">Reference proteome</keyword>
<feature type="compositionally biased region" description="Polar residues" evidence="2">
    <location>
        <begin position="143"/>
        <end position="152"/>
    </location>
</feature>
<feature type="compositionally biased region" description="Basic and acidic residues" evidence="2">
    <location>
        <begin position="389"/>
        <end position="404"/>
    </location>
</feature>